<name>A0ABX9W8B5_9ACTN</name>
<protein>
    <recommendedName>
        <fullName evidence="4">Lipoprotein</fullName>
    </recommendedName>
</protein>
<accession>A0ABX9W8B5</accession>
<evidence type="ECO:0000313" key="3">
    <source>
        <dbReference type="Proteomes" id="UP000280698"/>
    </source>
</evidence>
<feature type="chain" id="PRO_5046013367" description="Lipoprotein" evidence="1">
    <location>
        <begin position="24"/>
        <end position="173"/>
    </location>
</feature>
<dbReference type="Proteomes" id="UP000280698">
    <property type="component" value="Unassembled WGS sequence"/>
</dbReference>
<proteinExistence type="predicted"/>
<evidence type="ECO:0000256" key="1">
    <source>
        <dbReference type="SAM" id="SignalP"/>
    </source>
</evidence>
<feature type="signal peptide" evidence="1">
    <location>
        <begin position="1"/>
        <end position="23"/>
    </location>
</feature>
<dbReference type="EMBL" id="RJLN01000147">
    <property type="protein sequence ID" value="RNL86710.1"/>
    <property type="molecule type" value="Genomic_DNA"/>
</dbReference>
<organism evidence="2 3">
    <name type="scientific">Micromonospora solifontis</name>
    <dbReference type="NCBI Taxonomy" id="2487138"/>
    <lineage>
        <taxon>Bacteria</taxon>
        <taxon>Bacillati</taxon>
        <taxon>Actinomycetota</taxon>
        <taxon>Actinomycetes</taxon>
        <taxon>Micromonosporales</taxon>
        <taxon>Micromonosporaceae</taxon>
        <taxon>Micromonospora</taxon>
    </lineage>
</organism>
<keyword evidence="1" id="KW-0732">Signal</keyword>
<dbReference type="RefSeq" id="WP_123243693.1">
    <property type="nucleotide sequence ID" value="NZ_JAAHBY010000147.1"/>
</dbReference>
<evidence type="ECO:0008006" key="4">
    <source>
        <dbReference type="Google" id="ProtNLM"/>
    </source>
</evidence>
<gene>
    <name evidence="2" type="ORF">EFE23_26945</name>
</gene>
<comment type="caution">
    <text evidence="2">The sequence shown here is derived from an EMBL/GenBank/DDBJ whole genome shotgun (WGS) entry which is preliminary data.</text>
</comment>
<keyword evidence="3" id="KW-1185">Reference proteome</keyword>
<evidence type="ECO:0000313" key="2">
    <source>
        <dbReference type="EMBL" id="RNL86710.1"/>
    </source>
</evidence>
<reference evidence="2 3" key="1">
    <citation type="submission" date="2018-11" db="EMBL/GenBank/DDBJ databases">
        <title>Micromonospora sp. PPF5-17, a new actinomycetes isolated from a hot spring soil.</title>
        <authorList>
            <person name="Thawai C."/>
        </authorList>
    </citation>
    <scope>NUCLEOTIDE SEQUENCE [LARGE SCALE GENOMIC DNA]</scope>
    <source>
        <strain evidence="2 3">PPF5-17</strain>
    </source>
</reference>
<dbReference type="PROSITE" id="PS51257">
    <property type="entry name" value="PROKAR_LIPOPROTEIN"/>
    <property type="match status" value="1"/>
</dbReference>
<sequence length="173" mass="17863">MRWTTGALIGAAVLTLASGCGTADQGASPGGSAQPGATPPAAAPVVSNGPNVADALAVANSQFKLLADGDWAGAYALWTDAAKKKITKKDFEKVNTACPFFKGDPIQLQDVKPKSMELVELTWRRGEHIGHSALRQTGKTWQYDPGADTLAEFAGGANAAIAKRKAGNICTAP</sequence>